<sequence length="62" mass="6592">MAAAMVNAVLGTGVRALTQLDHRQGIHVRTQTHAARAVALAQHTHHAGTTHALMHLGPKQTQ</sequence>
<organism evidence="2">
    <name type="scientific">mine drainage metagenome</name>
    <dbReference type="NCBI Taxonomy" id="410659"/>
    <lineage>
        <taxon>unclassified sequences</taxon>
        <taxon>metagenomes</taxon>
        <taxon>ecological metagenomes</taxon>
    </lineage>
</organism>
<evidence type="ECO:0000256" key="1">
    <source>
        <dbReference type="SAM" id="MobiDB-lite"/>
    </source>
</evidence>
<gene>
    <name evidence="2" type="ORF">GALL_456540</name>
</gene>
<proteinExistence type="predicted"/>
<feature type="region of interest" description="Disordered" evidence="1">
    <location>
        <begin position="41"/>
        <end position="62"/>
    </location>
</feature>
<comment type="caution">
    <text evidence="2">The sequence shown here is derived from an EMBL/GenBank/DDBJ whole genome shotgun (WGS) entry which is preliminary data.</text>
</comment>
<name>A0A1J5PMF2_9ZZZZ</name>
<accession>A0A1J5PMF2</accession>
<dbReference type="AlphaFoldDB" id="A0A1J5PMF2"/>
<evidence type="ECO:0000313" key="2">
    <source>
        <dbReference type="EMBL" id="OIQ72718.1"/>
    </source>
</evidence>
<reference evidence="2" key="1">
    <citation type="submission" date="2016-10" db="EMBL/GenBank/DDBJ databases">
        <title>Sequence of Gallionella enrichment culture.</title>
        <authorList>
            <person name="Poehlein A."/>
            <person name="Muehling M."/>
            <person name="Daniel R."/>
        </authorList>
    </citation>
    <scope>NUCLEOTIDE SEQUENCE</scope>
</reference>
<protein>
    <submittedName>
        <fullName evidence="2">Uncharacterized protein</fullName>
    </submittedName>
</protein>
<dbReference type="EMBL" id="MLJW01003155">
    <property type="protein sequence ID" value="OIQ72718.1"/>
    <property type="molecule type" value="Genomic_DNA"/>
</dbReference>